<keyword evidence="4" id="KW-1185">Reference proteome</keyword>
<protein>
    <submittedName>
        <fullName evidence="3">Lectin</fullName>
    </submittedName>
</protein>
<evidence type="ECO:0000313" key="3">
    <source>
        <dbReference type="EMBL" id="MBH5401931.1"/>
    </source>
</evidence>
<feature type="region of interest" description="Disordered" evidence="1">
    <location>
        <begin position="129"/>
        <end position="151"/>
    </location>
</feature>
<dbReference type="SUPFAM" id="SSF56436">
    <property type="entry name" value="C-type lectin-like"/>
    <property type="match status" value="1"/>
</dbReference>
<dbReference type="InterPro" id="IPR016186">
    <property type="entry name" value="C-type_lectin-like/link_sf"/>
</dbReference>
<dbReference type="Proteomes" id="UP000807370">
    <property type="component" value="Unassembled WGS sequence"/>
</dbReference>
<keyword evidence="2" id="KW-0732">Signal</keyword>
<reference evidence="3 4" key="1">
    <citation type="submission" date="2020-07" db="EMBL/GenBank/DDBJ databases">
        <title>Bradyrhizobium diversity isolated from nodules of indigenous legumes of Western Australia.</title>
        <authorList>
            <person name="Klepa M.S."/>
        </authorList>
    </citation>
    <scope>NUCLEOTIDE SEQUENCE [LARGE SCALE GENOMIC DNA]</scope>
    <source>
        <strain evidence="3 4">CNPSo 4010</strain>
    </source>
</reference>
<gene>
    <name evidence="3" type="ORF">HZZ13_29680</name>
</gene>
<feature type="region of interest" description="Disordered" evidence="1">
    <location>
        <begin position="169"/>
        <end position="215"/>
    </location>
</feature>
<feature type="chain" id="PRO_5045834012" evidence="2">
    <location>
        <begin position="28"/>
        <end position="225"/>
    </location>
</feature>
<name>A0ABS0PXJ4_9BRAD</name>
<evidence type="ECO:0000256" key="1">
    <source>
        <dbReference type="SAM" id="MobiDB-lite"/>
    </source>
</evidence>
<evidence type="ECO:0000256" key="2">
    <source>
        <dbReference type="SAM" id="SignalP"/>
    </source>
</evidence>
<proteinExistence type="predicted"/>
<organism evidence="3 4">
    <name type="scientific">Bradyrhizobium agreste</name>
    <dbReference type="NCBI Taxonomy" id="2751811"/>
    <lineage>
        <taxon>Bacteria</taxon>
        <taxon>Pseudomonadati</taxon>
        <taxon>Pseudomonadota</taxon>
        <taxon>Alphaproteobacteria</taxon>
        <taxon>Hyphomicrobiales</taxon>
        <taxon>Nitrobacteraceae</taxon>
        <taxon>Bradyrhizobium</taxon>
    </lineage>
</organism>
<feature type="compositionally biased region" description="Basic and acidic residues" evidence="1">
    <location>
        <begin position="177"/>
        <end position="189"/>
    </location>
</feature>
<dbReference type="InterPro" id="IPR016187">
    <property type="entry name" value="CTDL_fold"/>
</dbReference>
<sequence>MIRIERSATILGLALAMALLAPPSAQAQSTDMTFFVTSTGLGKGADLGGLEGADAHCQKLAQAAGAGTKTWRAYLSTQAADGKPAINAKDRIGKGPWQNAKGTVIAKDVAELHGANNLTKQTALSEKGEVINGRGDTPNRHDILTGSQPDGTAFAAGDDKTCKNWTSSTQGAAVVGHSDRQGLRDDEPSKSWNSSHTSRGPDGGCSQADLKSTGGDGLLYCFASN</sequence>
<evidence type="ECO:0000313" key="4">
    <source>
        <dbReference type="Proteomes" id="UP000807370"/>
    </source>
</evidence>
<dbReference type="RefSeq" id="WP_197963057.1">
    <property type="nucleotide sequence ID" value="NZ_JACCHP010000025.1"/>
</dbReference>
<dbReference type="Gene3D" id="3.10.100.10">
    <property type="entry name" value="Mannose-Binding Protein A, subunit A"/>
    <property type="match status" value="1"/>
</dbReference>
<comment type="caution">
    <text evidence="3">The sequence shown here is derived from an EMBL/GenBank/DDBJ whole genome shotgun (WGS) entry which is preliminary data.</text>
</comment>
<dbReference type="EMBL" id="JACCHP010000025">
    <property type="protein sequence ID" value="MBH5401931.1"/>
    <property type="molecule type" value="Genomic_DNA"/>
</dbReference>
<feature type="signal peptide" evidence="2">
    <location>
        <begin position="1"/>
        <end position="27"/>
    </location>
</feature>
<accession>A0ABS0PXJ4</accession>